<dbReference type="AlphaFoldDB" id="A0A699GVA1"/>
<accession>A0A699GVA1</accession>
<feature type="region of interest" description="Disordered" evidence="1">
    <location>
        <begin position="276"/>
        <end position="295"/>
    </location>
</feature>
<comment type="caution">
    <text evidence="2">The sequence shown here is derived from an EMBL/GenBank/DDBJ whole genome shotgun (WGS) entry which is preliminary data.</text>
</comment>
<feature type="non-terminal residue" evidence="2">
    <location>
        <position position="430"/>
    </location>
</feature>
<evidence type="ECO:0000256" key="1">
    <source>
        <dbReference type="SAM" id="MobiDB-lite"/>
    </source>
</evidence>
<reference evidence="2" key="1">
    <citation type="journal article" date="2019" name="Sci. Rep.">
        <title>Draft genome of Tanacetum cinerariifolium, the natural source of mosquito coil.</title>
        <authorList>
            <person name="Yamashiro T."/>
            <person name="Shiraishi A."/>
            <person name="Satake H."/>
            <person name="Nakayama K."/>
        </authorList>
    </citation>
    <scope>NUCLEOTIDE SEQUENCE</scope>
</reference>
<dbReference type="EMBL" id="BKCJ010061159">
    <property type="protein sequence ID" value="GEW50402.1"/>
    <property type="molecule type" value="Genomic_DNA"/>
</dbReference>
<name>A0A699GVA1_TANCI</name>
<protein>
    <submittedName>
        <fullName evidence="2">Gag-Pol polyprotein</fullName>
    </submittedName>
</protein>
<gene>
    <name evidence="2" type="ORF">Tci_222378</name>
</gene>
<organism evidence="2">
    <name type="scientific">Tanacetum cinerariifolium</name>
    <name type="common">Dalmatian daisy</name>
    <name type="synonym">Chrysanthemum cinerariifolium</name>
    <dbReference type="NCBI Taxonomy" id="118510"/>
    <lineage>
        <taxon>Eukaryota</taxon>
        <taxon>Viridiplantae</taxon>
        <taxon>Streptophyta</taxon>
        <taxon>Embryophyta</taxon>
        <taxon>Tracheophyta</taxon>
        <taxon>Spermatophyta</taxon>
        <taxon>Magnoliopsida</taxon>
        <taxon>eudicotyledons</taxon>
        <taxon>Gunneridae</taxon>
        <taxon>Pentapetalae</taxon>
        <taxon>asterids</taxon>
        <taxon>campanulids</taxon>
        <taxon>Asterales</taxon>
        <taxon>Asteraceae</taxon>
        <taxon>Asteroideae</taxon>
        <taxon>Anthemideae</taxon>
        <taxon>Anthemidinae</taxon>
        <taxon>Tanacetum</taxon>
    </lineage>
</organism>
<feature type="compositionally biased region" description="Polar residues" evidence="1">
    <location>
        <begin position="276"/>
        <end position="292"/>
    </location>
</feature>
<evidence type="ECO:0000313" key="2">
    <source>
        <dbReference type="EMBL" id="GEW50402.1"/>
    </source>
</evidence>
<proteinExistence type="predicted"/>
<sequence>MSKAKERCMVYFRSLHSYLQVISKEDLKGTRIKHGFKRAFMSLFGQDVDTFTITMFLKVDRLQKQFDKDEFQEDGSMIAFWVQNRSEVQDDNNRLGNDTDADDADIRPIYDEEPMAEEVNSRAEIQSQKTRAINKPVDQKRHTQKPDRQIFTSHRWIPTGKLFDSCTSKVHSEPTHGSNVDIPNIHESKQTLDLSVGTSINLQKEQSLDFSADTLCNVNKENLRFKPRTTMSTKVPTTDMISMMMMIELESLFGPSFDEYLNGEDQVVSKPSAVTTTDTSDKCQQQPDSNSSTTTLATTVTADGNFNFTPIQEQRETSSRNVDSLNMHTFYRQHHSEHRWIKDHPLEQVIGNPSQSIRTRRQLETDSEMSKGYSQKEGIDFEESFAPIALWKLSGYSFRMLYKNLSNPYHPDHVYRLKKELYGLKQAPRA</sequence>